<feature type="compositionally biased region" description="Low complexity" evidence="1">
    <location>
        <begin position="383"/>
        <end position="396"/>
    </location>
</feature>
<feature type="compositionally biased region" description="Polar residues" evidence="1">
    <location>
        <begin position="799"/>
        <end position="825"/>
    </location>
</feature>
<feature type="compositionally biased region" description="Polar residues" evidence="1">
    <location>
        <begin position="565"/>
        <end position="582"/>
    </location>
</feature>
<reference evidence="3 4" key="1">
    <citation type="submission" date="2019-05" db="EMBL/GenBank/DDBJ databases">
        <title>Sporisorium graminicola CBS 10092 draft sequencing and annotation.</title>
        <authorList>
            <person name="Solano-Gonzalez S."/>
            <person name="Caddick M.X."/>
            <person name="Darby A."/>
        </authorList>
    </citation>
    <scope>NUCLEOTIDE SEQUENCE [LARGE SCALE GENOMIC DNA]</scope>
    <source>
        <strain evidence="3 4">CBS 10092</strain>
    </source>
</reference>
<feature type="chain" id="PRO_5020637488" evidence="2">
    <location>
        <begin position="24"/>
        <end position="973"/>
    </location>
</feature>
<feature type="compositionally biased region" description="Basic and acidic residues" evidence="1">
    <location>
        <begin position="161"/>
        <end position="172"/>
    </location>
</feature>
<feature type="region of interest" description="Disordered" evidence="1">
    <location>
        <begin position="275"/>
        <end position="322"/>
    </location>
</feature>
<dbReference type="OrthoDB" id="2554375at2759"/>
<organism evidence="3 4">
    <name type="scientific">Sporisorium graminicola</name>
    <dbReference type="NCBI Taxonomy" id="280036"/>
    <lineage>
        <taxon>Eukaryota</taxon>
        <taxon>Fungi</taxon>
        <taxon>Dikarya</taxon>
        <taxon>Basidiomycota</taxon>
        <taxon>Ustilaginomycotina</taxon>
        <taxon>Ustilaginomycetes</taxon>
        <taxon>Ustilaginales</taxon>
        <taxon>Ustilaginaceae</taxon>
        <taxon>Sporisorium</taxon>
    </lineage>
</organism>
<evidence type="ECO:0000313" key="3">
    <source>
        <dbReference type="EMBL" id="TKY88103.1"/>
    </source>
</evidence>
<feature type="compositionally biased region" description="Low complexity" evidence="1">
    <location>
        <begin position="233"/>
        <end position="244"/>
    </location>
</feature>
<name>A0A4U7KUB4_9BASI</name>
<dbReference type="AlphaFoldDB" id="A0A4U7KUB4"/>
<feature type="region of interest" description="Disordered" evidence="1">
    <location>
        <begin position="561"/>
        <end position="598"/>
    </location>
</feature>
<dbReference type="GeneID" id="40725708"/>
<evidence type="ECO:0000256" key="2">
    <source>
        <dbReference type="SAM" id="SignalP"/>
    </source>
</evidence>
<feature type="compositionally biased region" description="Low complexity" evidence="1">
    <location>
        <begin position="767"/>
        <end position="778"/>
    </location>
</feature>
<feature type="region of interest" description="Disordered" evidence="1">
    <location>
        <begin position="763"/>
        <end position="782"/>
    </location>
</feature>
<sequence>MKFNSGFTAFVVASVATAHLSGAAPVNNGVSQSNSQGTSQQASGKDVVQTSDSLQANKQGVKISSDDAWKLTHPAIALPPKAKAPSAPASGGSGHPEDGGGKTGDLLDVNLLNGNKANVQAAGTGDQANKRSPGNLVDLDALNGNDANVQVLGTGNQHNWSSKDKKKESHDANTGDLVKANLLNGNDANAQVAGTGDQSDKNKRQLFAQGKQGASADGYGGSSQQGQTNTPVLSGAGNSLSAGGSQFGENNGQGGDITQQLLQQLQGRQFLGEKAGQGASANGYGGQSAQGQSNAPVLSGTGNSLTAGGAQQAQNDGTGGQIQQGLEQIEKLGGGVFGRRQLFSSGKQGASANGSGGSSLQGEQNAPVLSGAGNSLTAGGAQGSENNGQGGSIQQSLSQLQKLGGGFGKRQLFAQGKQGASADGFGGSSQQGQTNTPVLSGSGSSLTAGGSEFGENNGQGGDVQQTLAQKLGLGKRQLFASGSQKGSADGFGGSSAQGQSNAPVVSGAGNSVTTGGEQFGENDGTGGSVSQSLAQKLGLGGFGKRQFEALGQQGASANGYGGDSFQYQNNRPVVSGTGNSVTAGGAQGAENNGQGGSIEQGIKQLFGKRQNQGLGQGIGQGIDQTGSANAQGGSAYIYGNNGPATVDGTATAGSVNQGASGYQDGAQSATQGLSQQTLNRFFARQLQDLQQGIGQGIHQNGQADAQGGSAYLVGGNGPAYVKNGATAGTVNQNGQAQQQAQQSGTQSLDQQLENLWGRRDIQGQGQGTAQTTSQQGSADAAGGNVKVVGSGYASGPVNVDSSSHAGVVDQDSSSNQKSAQDASQVSNKAWWARGYGSDLNTQVQGNTQNTNVKGDASAHAANIEPAHVASGYLWTYHPDQFTDNAAVAGSVNQGVHADQGNSQQASQNNKRAVPAALYYGNQNANADAQGGSSSSFENNDKVVQGNGITSNQGGAQSANGSSTGGSIKQLLQL</sequence>
<feature type="region of interest" description="Disordered" evidence="1">
    <location>
        <begin position="79"/>
        <end position="106"/>
    </location>
</feature>
<feature type="region of interest" description="Disordered" evidence="1">
    <location>
        <begin position="481"/>
        <end position="531"/>
    </location>
</feature>
<keyword evidence="4" id="KW-1185">Reference proteome</keyword>
<keyword evidence="2" id="KW-0732">Signal</keyword>
<dbReference type="Proteomes" id="UP000306050">
    <property type="component" value="Chromosome SGRAM_18"/>
</dbReference>
<feature type="region of interest" description="Disordered" evidence="1">
    <location>
        <begin position="924"/>
        <end position="973"/>
    </location>
</feature>
<proteinExistence type="predicted"/>
<feature type="signal peptide" evidence="2">
    <location>
        <begin position="1"/>
        <end position="23"/>
    </location>
</feature>
<feature type="region of interest" description="Disordered" evidence="1">
    <location>
        <begin position="345"/>
        <end position="396"/>
    </location>
</feature>
<feature type="region of interest" description="Disordered" evidence="1">
    <location>
        <begin position="29"/>
        <end position="52"/>
    </location>
</feature>
<feature type="region of interest" description="Disordered" evidence="1">
    <location>
        <begin position="795"/>
        <end position="825"/>
    </location>
</feature>
<protein>
    <submittedName>
        <fullName evidence="3">Uncharacterized protein</fullName>
    </submittedName>
</protein>
<evidence type="ECO:0000313" key="4">
    <source>
        <dbReference type="Proteomes" id="UP000306050"/>
    </source>
</evidence>
<evidence type="ECO:0000256" key="1">
    <source>
        <dbReference type="SAM" id="MobiDB-lite"/>
    </source>
</evidence>
<feature type="compositionally biased region" description="Low complexity" evidence="1">
    <location>
        <begin position="439"/>
        <end position="450"/>
    </location>
</feature>
<dbReference type="KEGG" id="sgra:EX895_002813"/>
<feature type="compositionally biased region" description="Polar residues" evidence="1">
    <location>
        <begin position="924"/>
        <end position="937"/>
    </location>
</feature>
<accession>A0A4U7KUB4</accession>
<feature type="compositionally biased region" description="Polar residues" evidence="1">
    <location>
        <begin position="289"/>
        <end position="316"/>
    </location>
</feature>
<comment type="caution">
    <text evidence="3">The sequence shown here is derived from an EMBL/GenBank/DDBJ whole genome shotgun (WGS) entry which is preliminary data.</text>
</comment>
<feature type="region of interest" description="Disordered" evidence="1">
    <location>
        <begin position="209"/>
        <end position="255"/>
    </location>
</feature>
<dbReference type="RefSeq" id="XP_029740088.1">
    <property type="nucleotide sequence ID" value="XM_029883411.1"/>
</dbReference>
<gene>
    <name evidence="3" type="ORF">EX895_002813</name>
</gene>
<feature type="compositionally biased region" description="Low complexity" evidence="1">
    <location>
        <begin position="79"/>
        <end position="90"/>
    </location>
</feature>
<feature type="compositionally biased region" description="Polar residues" evidence="1">
    <location>
        <begin position="946"/>
        <end position="973"/>
    </location>
</feature>
<feature type="region of interest" description="Disordered" evidence="1">
    <location>
        <begin position="147"/>
        <end position="172"/>
    </location>
</feature>
<feature type="compositionally biased region" description="Polar residues" evidence="1">
    <location>
        <begin position="496"/>
        <end position="516"/>
    </location>
</feature>
<feature type="region of interest" description="Disordered" evidence="1">
    <location>
        <begin position="418"/>
        <end position="462"/>
    </location>
</feature>
<dbReference type="EMBL" id="SRRM01000010">
    <property type="protein sequence ID" value="TKY88103.1"/>
    <property type="molecule type" value="Genomic_DNA"/>
</dbReference>
<feature type="compositionally biased region" description="Polar residues" evidence="1">
    <location>
        <begin position="147"/>
        <end position="160"/>
    </location>
</feature>